<evidence type="ECO:0000256" key="1">
    <source>
        <dbReference type="ARBA" id="ARBA00022448"/>
    </source>
</evidence>
<dbReference type="SUPFAM" id="SSF90123">
    <property type="entry name" value="ABC transporter transmembrane region"/>
    <property type="match status" value="1"/>
</dbReference>
<dbReference type="AlphaFoldDB" id="A0A4Z1IZF4"/>
<dbReference type="GO" id="GO:0016020">
    <property type="term" value="C:membrane"/>
    <property type="evidence" value="ECO:0007669"/>
    <property type="project" value="InterPro"/>
</dbReference>
<evidence type="ECO:0000256" key="4">
    <source>
        <dbReference type="ARBA" id="ARBA00022840"/>
    </source>
</evidence>
<keyword evidence="3" id="KW-0547">Nucleotide-binding</keyword>
<feature type="transmembrane region" description="Helical" evidence="7">
    <location>
        <begin position="85"/>
        <end position="107"/>
    </location>
</feature>
<dbReference type="InterPro" id="IPR050173">
    <property type="entry name" value="ABC_transporter_C-like"/>
</dbReference>
<dbReference type="GO" id="GO:0140359">
    <property type="term" value="F:ABC-type transporter activity"/>
    <property type="evidence" value="ECO:0007669"/>
    <property type="project" value="InterPro"/>
</dbReference>
<name>A0A4Z1IZF4_9HELO</name>
<accession>A0A4Z1IZF4</accession>
<evidence type="ECO:0000256" key="6">
    <source>
        <dbReference type="ARBA" id="ARBA00023136"/>
    </source>
</evidence>
<evidence type="ECO:0000313" key="9">
    <source>
        <dbReference type="EMBL" id="TGO64710.1"/>
    </source>
</evidence>
<gene>
    <name evidence="9" type="ORF">BCON_0006g01130</name>
</gene>
<feature type="transmembrane region" description="Helical" evidence="7">
    <location>
        <begin position="183"/>
        <end position="202"/>
    </location>
</feature>
<keyword evidence="5 7" id="KW-1133">Transmembrane helix</keyword>
<dbReference type="GO" id="GO:0005524">
    <property type="term" value="F:ATP binding"/>
    <property type="evidence" value="ECO:0007669"/>
    <property type="project" value="UniProtKB-KW"/>
</dbReference>
<evidence type="ECO:0000259" key="8">
    <source>
        <dbReference type="PROSITE" id="PS50929"/>
    </source>
</evidence>
<dbReference type="OrthoDB" id="3543885at2759"/>
<evidence type="ECO:0000256" key="7">
    <source>
        <dbReference type="SAM" id="Phobius"/>
    </source>
</evidence>
<keyword evidence="6 7" id="KW-0472">Membrane</keyword>
<sequence>MTSRNVQSVRIHHKPFPLITAPDLSYPVRRFGLLGITLRCLGSSVLFPVLPRLCLTGFNFAQPFLATSLIAYFENQGPTTLYAGYGLIGASFFTYTGIAISTGWYWHMSYKYGTKLRGGLIAKISDKLMRLKQETGLESKVFTLIIADVDKIISASAYIHEIWAVVLETGLAAWLLWRQVGPSSLTVLAVALICAMGSAFLGKHVGKAQQAWLAGTEKRIAATKKNAVFSKGN</sequence>
<dbReference type="PANTHER" id="PTHR24223:SF399">
    <property type="entry name" value="ABC TRANSPORTER ATNG"/>
    <property type="match status" value="1"/>
</dbReference>
<keyword evidence="2 7" id="KW-0812">Transmembrane</keyword>
<dbReference type="InterPro" id="IPR011527">
    <property type="entry name" value="ABC1_TM_dom"/>
</dbReference>
<keyword evidence="10" id="KW-1185">Reference proteome</keyword>
<dbReference type="PROSITE" id="PS50929">
    <property type="entry name" value="ABC_TM1F"/>
    <property type="match status" value="1"/>
</dbReference>
<dbReference type="Proteomes" id="UP000297527">
    <property type="component" value="Unassembled WGS sequence"/>
</dbReference>
<feature type="domain" description="ABC transmembrane type-1" evidence="8">
    <location>
        <begin position="53"/>
        <end position="223"/>
    </location>
</feature>
<dbReference type="InterPro" id="IPR036640">
    <property type="entry name" value="ABC1_TM_sf"/>
</dbReference>
<organism evidence="9 10">
    <name type="scientific">Botryotinia convoluta</name>
    <dbReference type="NCBI Taxonomy" id="54673"/>
    <lineage>
        <taxon>Eukaryota</taxon>
        <taxon>Fungi</taxon>
        <taxon>Dikarya</taxon>
        <taxon>Ascomycota</taxon>
        <taxon>Pezizomycotina</taxon>
        <taxon>Leotiomycetes</taxon>
        <taxon>Helotiales</taxon>
        <taxon>Sclerotiniaceae</taxon>
        <taxon>Botryotinia</taxon>
    </lineage>
</organism>
<evidence type="ECO:0000256" key="5">
    <source>
        <dbReference type="ARBA" id="ARBA00022989"/>
    </source>
</evidence>
<dbReference type="PANTHER" id="PTHR24223">
    <property type="entry name" value="ATP-BINDING CASSETTE SUB-FAMILY C"/>
    <property type="match status" value="1"/>
</dbReference>
<comment type="caution">
    <text evidence="9">The sequence shown here is derived from an EMBL/GenBank/DDBJ whole genome shotgun (WGS) entry which is preliminary data.</text>
</comment>
<dbReference type="Gene3D" id="1.20.1560.10">
    <property type="entry name" value="ABC transporter type 1, transmembrane domain"/>
    <property type="match status" value="1"/>
</dbReference>
<protein>
    <recommendedName>
        <fullName evidence="8">ABC transmembrane type-1 domain-containing protein</fullName>
    </recommendedName>
</protein>
<keyword evidence="4" id="KW-0067">ATP-binding</keyword>
<evidence type="ECO:0000256" key="3">
    <source>
        <dbReference type="ARBA" id="ARBA00022741"/>
    </source>
</evidence>
<proteinExistence type="predicted"/>
<dbReference type="EMBL" id="PQXN01000006">
    <property type="protein sequence ID" value="TGO64710.1"/>
    <property type="molecule type" value="Genomic_DNA"/>
</dbReference>
<reference evidence="9 10" key="1">
    <citation type="submission" date="2017-12" db="EMBL/GenBank/DDBJ databases">
        <title>Comparative genomics of Botrytis spp.</title>
        <authorList>
            <person name="Valero-Jimenez C.A."/>
            <person name="Tapia P."/>
            <person name="Veloso J."/>
            <person name="Silva-Moreno E."/>
            <person name="Staats M."/>
            <person name="Valdes J.H."/>
            <person name="Van Kan J.A.L."/>
        </authorList>
    </citation>
    <scope>NUCLEOTIDE SEQUENCE [LARGE SCALE GENOMIC DNA]</scope>
    <source>
        <strain evidence="9 10">MUCL11595</strain>
    </source>
</reference>
<keyword evidence="1" id="KW-0813">Transport</keyword>
<evidence type="ECO:0000313" key="10">
    <source>
        <dbReference type="Proteomes" id="UP000297527"/>
    </source>
</evidence>
<evidence type="ECO:0000256" key="2">
    <source>
        <dbReference type="ARBA" id="ARBA00022692"/>
    </source>
</evidence>